<reference evidence="10 11" key="1">
    <citation type="submission" date="2020-02" db="EMBL/GenBank/DDBJ databases">
        <title>Aliifodinibius halophilus 2W32, complete genome.</title>
        <authorList>
            <person name="Li Y."/>
            <person name="Wu S."/>
        </authorList>
    </citation>
    <scope>NUCLEOTIDE SEQUENCE [LARGE SCALE GENOMIC DNA]</scope>
    <source>
        <strain evidence="10 11">2W32</strain>
    </source>
</reference>
<evidence type="ECO:0000256" key="6">
    <source>
        <dbReference type="ARBA" id="ARBA00023118"/>
    </source>
</evidence>
<evidence type="ECO:0000256" key="7">
    <source>
        <dbReference type="ARBA" id="ARBA00023136"/>
    </source>
</evidence>
<evidence type="ECO:0000256" key="3">
    <source>
        <dbReference type="ARBA" id="ARBA00022692"/>
    </source>
</evidence>
<dbReference type="Pfam" id="PF18967">
    <property type="entry name" value="PycTM"/>
    <property type="match status" value="1"/>
</dbReference>
<sequence>MEEDSNKDEYTHGFTKDVNDYLNFYIRVADAKAAVFLAGDITVGAALAKSTFCSDEAIIFGAISALSILISIFFGAKVFIPSVSSKHQGFIFWENIKNWSSKDRYLSKVQNLSSSEIENQYAKQNWEVSKILSKKHFAIKWGVVTFLVGFLAYVLSQII</sequence>
<dbReference type="RefSeq" id="WP_165270716.1">
    <property type="nucleotide sequence ID" value="NZ_JAALLS010000023.1"/>
</dbReference>
<proteinExistence type="predicted"/>
<comment type="subcellular location">
    <subcellularLocation>
        <location evidence="1">Cell membrane</location>
    </subcellularLocation>
</comment>
<dbReference type="InterPro" id="IPR043760">
    <property type="entry name" value="PycTM_dom"/>
</dbReference>
<evidence type="ECO:0000313" key="11">
    <source>
        <dbReference type="Proteomes" id="UP000479132"/>
    </source>
</evidence>
<feature type="transmembrane region" description="Helical" evidence="8">
    <location>
        <begin position="57"/>
        <end position="80"/>
    </location>
</feature>
<evidence type="ECO:0000256" key="5">
    <source>
        <dbReference type="ARBA" id="ARBA00022989"/>
    </source>
</evidence>
<dbReference type="GO" id="GO:0005886">
    <property type="term" value="C:plasma membrane"/>
    <property type="evidence" value="ECO:0007669"/>
    <property type="project" value="UniProtKB-SubCell"/>
</dbReference>
<feature type="transmembrane region" description="Helical" evidence="8">
    <location>
        <begin position="137"/>
        <end position="156"/>
    </location>
</feature>
<evidence type="ECO:0000256" key="8">
    <source>
        <dbReference type="SAM" id="Phobius"/>
    </source>
</evidence>
<evidence type="ECO:0000259" key="9">
    <source>
        <dbReference type="Pfam" id="PF18967"/>
    </source>
</evidence>
<dbReference type="EMBL" id="JAALLS010000023">
    <property type="protein sequence ID" value="NGP89699.1"/>
    <property type="molecule type" value="Genomic_DNA"/>
</dbReference>
<dbReference type="GO" id="GO:0051607">
    <property type="term" value="P:defense response to virus"/>
    <property type="evidence" value="ECO:0007669"/>
    <property type="project" value="UniProtKB-KW"/>
</dbReference>
<protein>
    <recommendedName>
        <fullName evidence="9">Pycsar effector protein domain-containing protein</fullName>
    </recommendedName>
</protein>
<accession>A0A6M1T6I0</accession>
<evidence type="ECO:0000313" key="10">
    <source>
        <dbReference type="EMBL" id="NGP89699.1"/>
    </source>
</evidence>
<evidence type="ECO:0000256" key="2">
    <source>
        <dbReference type="ARBA" id="ARBA00022475"/>
    </source>
</evidence>
<gene>
    <name evidence="10" type="ORF">G3569_15180</name>
</gene>
<keyword evidence="7 8" id="KW-0472">Membrane</keyword>
<name>A0A6M1T6I0_9BACT</name>
<keyword evidence="4" id="KW-0547">Nucleotide-binding</keyword>
<keyword evidence="5 8" id="KW-1133">Transmembrane helix</keyword>
<feature type="domain" description="Pycsar effector protein" evidence="9">
    <location>
        <begin position="17"/>
        <end position="155"/>
    </location>
</feature>
<keyword evidence="11" id="KW-1185">Reference proteome</keyword>
<evidence type="ECO:0000256" key="1">
    <source>
        <dbReference type="ARBA" id="ARBA00004236"/>
    </source>
</evidence>
<keyword evidence="2" id="KW-1003">Cell membrane</keyword>
<dbReference type="AlphaFoldDB" id="A0A6M1T6I0"/>
<comment type="caution">
    <text evidence="10">The sequence shown here is derived from an EMBL/GenBank/DDBJ whole genome shotgun (WGS) entry which is preliminary data.</text>
</comment>
<dbReference type="GO" id="GO:0000166">
    <property type="term" value="F:nucleotide binding"/>
    <property type="evidence" value="ECO:0007669"/>
    <property type="project" value="UniProtKB-KW"/>
</dbReference>
<keyword evidence="3 8" id="KW-0812">Transmembrane</keyword>
<keyword evidence="6" id="KW-0051">Antiviral defense</keyword>
<organism evidence="10 11">
    <name type="scientific">Fodinibius halophilus</name>
    <dbReference type="NCBI Taxonomy" id="1736908"/>
    <lineage>
        <taxon>Bacteria</taxon>
        <taxon>Pseudomonadati</taxon>
        <taxon>Balneolota</taxon>
        <taxon>Balneolia</taxon>
        <taxon>Balneolales</taxon>
        <taxon>Balneolaceae</taxon>
        <taxon>Fodinibius</taxon>
    </lineage>
</organism>
<dbReference type="Proteomes" id="UP000479132">
    <property type="component" value="Unassembled WGS sequence"/>
</dbReference>
<evidence type="ECO:0000256" key="4">
    <source>
        <dbReference type="ARBA" id="ARBA00022741"/>
    </source>
</evidence>